<evidence type="ECO:0000313" key="2">
    <source>
        <dbReference type="EMBL" id="RHN75924.1"/>
    </source>
</evidence>
<reference evidence="2" key="1">
    <citation type="journal article" date="2018" name="Nat. Plants">
        <title>Whole-genome landscape of Medicago truncatula symbiotic genes.</title>
        <authorList>
            <person name="Pecrix Y."/>
            <person name="Gamas P."/>
            <person name="Carrere S."/>
        </authorList>
    </citation>
    <scope>NUCLEOTIDE SEQUENCE</scope>
    <source>
        <tissue evidence="2">Leaves</tissue>
    </source>
</reference>
<comment type="caution">
    <text evidence="2">The sequence shown here is derived from an EMBL/GenBank/DDBJ whole genome shotgun (WGS) entry which is preliminary data.</text>
</comment>
<feature type="transmembrane region" description="Helical" evidence="1">
    <location>
        <begin position="55"/>
        <end position="75"/>
    </location>
</feature>
<keyword evidence="1" id="KW-0812">Transmembrane</keyword>
<accession>A0A396JFL9</accession>
<keyword evidence="1" id="KW-1133">Transmembrane helix</keyword>
<keyword evidence="1" id="KW-0472">Membrane</keyword>
<evidence type="ECO:0000256" key="1">
    <source>
        <dbReference type="SAM" id="Phobius"/>
    </source>
</evidence>
<evidence type="ECO:0008006" key="3">
    <source>
        <dbReference type="Google" id="ProtNLM"/>
    </source>
</evidence>
<sequence length="84" mass="9197">MSRFAGDSAPGKCPIAKAFCILPGLLPLTKCNISCSVIDIISEGIFGIVGLLDDLIITIIFFLHVAALYRSILCLRHGRNFRFE</sequence>
<dbReference type="EMBL" id="PSQE01000002">
    <property type="protein sequence ID" value="RHN75924.1"/>
    <property type="molecule type" value="Genomic_DNA"/>
</dbReference>
<dbReference type="Gramene" id="rna12185">
    <property type="protein sequence ID" value="RHN75924.1"/>
    <property type="gene ID" value="gene12185"/>
</dbReference>
<organism evidence="2">
    <name type="scientific">Medicago truncatula</name>
    <name type="common">Barrel medic</name>
    <name type="synonym">Medicago tribuloides</name>
    <dbReference type="NCBI Taxonomy" id="3880"/>
    <lineage>
        <taxon>Eukaryota</taxon>
        <taxon>Viridiplantae</taxon>
        <taxon>Streptophyta</taxon>
        <taxon>Embryophyta</taxon>
        <taxon>Tracheophyta</taxon>
        <taxon>Spermatophyta</taxon>
        <taxon>Magnoliopsida</taxon>
        <taxon>eudicotyledons</taxon>
        <taxon>Gunneridae</taxon>
        <taxon>Pentapetalae</taxon>
        <taxon>rosids</taxon>
        <taxon>fabids</taxon>
        <taxon>Fabales</taxon>
        <taxon>Fabaceae</taxon>
        <taxon>Papilionoideae</taxon>
        <taxon>50 kb inversion clade</taxon>
        <taxon>NPAAA clade</taxon>
        <taxon>Hologalegina</taxon>
        <taxon>IRL clade</taxon>
        <taxon>Trifolieae</taxon>
        <taxon>Medicago</taxon>
    </lineage>
</organism>
<gene>
    <name evidence="2" type="ORF">MtrunA17_Chr2g0326461</name>
</gene>
<dbReference type="AlphaFoldDB" id="A0A396JFL9"/>
<protein>
    <recommendedName>
        <fullName evidence="3">RING-type E3 ubiquitin transferase</fullName>
    </recommendedName>
</protein>
<proteinExistence type="predicted"/>
<dbReference type="Proteomes" id="UP000265566">
    <property type="component" value="Chromosome 2"/>
</dbReference>
<name>A0A396JFL9_MEDTR</name>